<feature type="compositionally biased region" description="Basic and acidic residues" evidence="1">
    <location>
        <begin position="382"/>
        <end position="393"/>
    </location>
</feature>
<sequence>MSTTKRPPSPGLIANPFIKKRNLDWTLQPPDQDTADIQPEAVPSQPNKPAASQPTTADIESGSAAVTDHLALFATTLTKHTISSVPVLPVSSYASLYTSQAGSTRGAHFVIHQHDHPIAGTHYDLRLQINETSSVSWAIMYGLPGDPNSQRLNRNATETRIHCLWNHLIETASASTGSMLIWDTGTYTVLPRRSKHDPRPDPSSPIQSPSSSQSPSSPSSPSQQSLLHTAFQQRKIRLRLHGSRLPDPYVVYLRLTRDEDAAGRQRSARGPRTRRRTRRTRGSRKSPEETSDDDDEDEEEPNLAPESRDADSTAENPPSAMEREIRELEDEQVRETNAYPGASNTIGSVHQRRWYLSLDRTASGFAPRGKNRIWEPDPTNDGGERPSEDERPEGQQGCRLEYPFYVRGADHERSIVTGRRGEDILRDEGVTGFVQRKGWNPVLK</sequence>
<accession>A0A086T3B0</accession>
<dbReference type="AlphaFoldDB" id="A0A086T3B0"/>
<protein>
    <recommendedName>
        <fullName evidence="2">DNA ligase D 3'-phosphoesterase domain-containing protein</fullName>
    </recommendedName>
</protein>
<feature type="region of interest" description="Disordered" evidence="1">
    <location>
        <begin position="26"/>
        <end position="60"/>
    </location>
</feature>
<feature type="compositionally biased region" description="Acidic residues" evidence="1">
    <location>
        <begin position="289"/>
        <end position="301"/>
    </location>
</feature>
<organism evidence="3 4">
    <name type="scientific">Hapsidospora chrysogenum (strain ATCC 11550 / CBS 779.69 / DSM 880 / IAM 14645 / JCM 23072 / IMI 49137)</name>
    <name type="common">Acremonium chrysogenum</name>
    <dbReference type="NCBI Taxonomy" id="857340"/>
    <lineage>
        <taxon>Eukaryota</taxon>
        <taxon>Fungi</taxon>
        <taxon>Dikarya</taxon>
        <taxon>Ascomycota</taxon>
        <taxon>Pezizomycotina</taxon>
        <taxon>Sordariomycetes</taxon>
        <taxon>Hypocreomycetidae</taxon>
        <taxon>Hypocreales</taxon>
        <taxon>Bionectriaceae</taxon>
        <taxon>Hapsidospora</taxon>
    </lineage>
</organism>
<dbReference type="OrthoDB" id="2588098at2759"/>
<feature type="region of interest" description="Disordered" evidence="1">
    <location>
        <begin position="260"/>
        <end position="322"/>
    </location>
</feature>
<evidence type="ECO:0000313" key="3">
    <source>
        <dbReference type="EMBL" id="KFH43842.1"/>
    </source>
</evidence>
<gene>
    <name evidence="3" type="ORF">ACRE_053950</name>
</gene>
<name>A0A086T3B0_HAPC1</name>
<feature type="domain" description="DNA ligase D 3'-phosphoesterase" evidence="2">
    <location>
        <begin position="112"/>
        <end position="251"/>
    </location>
</feature>
<proteinExistence type="predicted"/>
<feature type="compositionally biased region" description="Low complexity" evidence="1">
    <location>
        <begin position="204"/>
        <end position="225"/>
    </location>
</feature>
<reference evidence="4" key="1">
    <citation type="journal article" date="2014" name="Genome Announc.">
        <title>Genome sequence and annotation of Acremonium chrysogenum, producer of the beta-lactam antibiotic cephalosporin C.</title>
        <authorList>
            <person name="Terfehr D."/>
            <person name="Dahlmann T.A."/>
            <person name="Specht T."/>
            <person name="Zadra I."/>
            <person name="Kuernsteiner H."/>
            <person name="Kueck U."/>
        </authorList>
    </citation>
    <scope>NUCLEOTIDE SEQUENCE [LARGE SCALE GENOMIC DNA]</scope>
    <source>
        <strain evidence="4">ATCC 11550 / CBS 779.69 / DSM 880 / IAM 14645 / JCM 23072 / IMI 49137</strain>
    </source>
</reference>
<feature type="region of interest" description="Disordered" evidence="1">
    <location>
        <begin position="191"/>
        <end position="227"/>
    </location>
</feature>
<evidence type="ECO:0000259" key="2">
    <source>
        <dbReference type="Pfam" id="PF13298"/>
    </source>
</evidence>
<dbReference type="Proteomes" id="UP000029964">
    <property type="component" value="Unassembled WGS sequence"/>
</dbReference>
<evidence type="ECO:0000313" key="4">
    <source>
        <dbReference type="Proteomes" id="UP000029964"/>
    </source>
</evidence>
<dbReference type="EMBL" id="JPKY01000060">
    <property type="protein sequence ID" value="KFH43842.1"/>
    <property type="molecule type" value="Genomic_DNA"/>
</dbReference>
<feature type="region of interest" description="Disordered" evidence="1">
    <location>
        <begin position="365"/>
        <end position="397"/>
    </location>
</feature>
<comment type="caution">
    <text evidence="3">The sequence shown here is derived from an EMBL/GenBank/DDBJ whole genome shotgun (WGS) entry which is preliminary data.</text>
</comment>
<dbReference type="InterPro" id="IPR014144">
    <property type="entry name" value="LigD_PE_domain"/>
</dbReference>
<dbReference type="Pfam" id="PF13298">
    <property type="entry name" value="LigD_N"/>
    <property type="match status" value="1"/>
</dbReference>
<feature type="compositionally biased region" description="Basic residues" evidence="1">
    <location>
        <begin position="266"/>
        <end position="284"/>
    </location>
</feature>
<evidence type="ECO:0000256" key="1">
    <source>
        <dbReference type="SAM" id="MobiDB-lite"/>
    </source>
</evidence>
<dbReference type="PANTHER" id="PTHR39465">
    <property type="entry name" value="DNA LIGASE D, 3'-PHOSPHOESTERASE DOMAIN"/>
    <property type="match status" value="1"/>
</dbReference>
<feature type="compositionally biased region" description="Polar residues" evidence="1">
    <location>
        <begin position="44"/>
        <end position="58"/>
    </location>
</feature>
<dbReference type="PANTHER" id="PTHR39465:SF1">
    <property type="entry name" value="DNA LIGASE D 3'-PHOSPHOESTERASE DOMAIN-CONTAINING PROTEIN"/>
    <property type="match status" value="1"/>
</dbReference>
<keyword evidence="4" id="KW-1185">Reference proteome</keyword>
<dbReference type="HOGENOM" id="CLU_040687_0_0_1"/>